<gene>
    <name evidence="2" type="ORF">CV102_05125</name>
</gene>
<feature type="transmembrane region" description="Helical" evidence="1">
    <location>
        <begin position="193"/>
        <end position="212"/>
    </location>
</feature>
<sequence length="231" mass="24065">MSTDDRRVFGRRLPGGTEFEHPLVGLERRRTAVVAAYLAVLVGLFGVSYAGTTITIGDTPLETVTPRFDAVSTVLIALATATITVVPFCYAAWNGGPAVSFGLPLVPVFLGDIAAGRYVLGVDAAIALTVGAAASALALLATDVRQTGSLRPWRGARGDAAGSQQLFVTMILAVAAVGVARFAGTVPPRSLEWYLPFAVCWLVSVGVVGAYWQATLRAAVASRVASERAES</sequence>
<dbReference type="OrthoDB" id="206382at2157"/>
<keyword evidence="1" id="KW-0472">Membrane</keyword>
<feature type="transmembrane region" description="Helical" evidence="1">
    <location>
        <begin position="166"/>
        <end position="187"/>
    </location>
</feature>
<feature type="transmembrane region" description="Helical" evidence="1">
    <location>
        <begin position="100"/>
        <end position="120"/>
    </location>
</feature>
<comment type="caution">
    <text evidence="2">The sequence shown here is derived from an EMBL/GenBank/DDBJ whole genome shotgun (WGS) entry which is preliminary data.</text>
</comment>
<keyword evidence="1" id="KW-1133">Transmembrane helix</keyword>
<keyword evidence="3" id="KW-1185">Reference proteome</keyword>
<dbReference type="AlphaFoldDB" id="A0A8J8Q3E6"/>
<feature type="transmembrane region" description="Helical" evidence="1">
    <location>
        <begin position="31"/>
        <end position="50"/>
    </location>
</feature>
<protein>
    <submittedName>
        <fullName evidence="2">Uncharacterized protein</fullName>
    </submittedName>
</protein>
<keyword evidence="1" id="KW-0812">Transmembrane</keyword>
<dbReference type="RefSeq" id="WP_148856805.1">
    <property type="nucleotide sequence ID" value="NZ_PHNJ01000002.1"/>
</dbReference>
<organism evidence="2 3">
    <name type="scientific">Natronococcus pandeyae</name>
    <dbReference type="NCBI Taxonomy" id="2055836"/>
    <lineage>
        <taxon>Archaea</taxon>
        <taxon>Methanobacteriati</taxon>
        <taxon>Methanobacteriota</taxon>
        <taxon>Stenosarchaea group</taxon>
        <taxon>Halobacteria</taxon>
        <taxon>Halobacteriales</taxon>
        <taxon>Natrialbaceae</taxon>
        <taxon>Natronococcus</taxon>
    </lineage>
</organism>
<dbReference type="Proteomes" id="UP000766904">
    <property type="component" value="Unassembled WGS sequence"/>
</dbReference>
<evidence type="ECO:0000313" key="2">
    <source>
        <dbReference type="EMBL" id="TYL39671.1"/>
    </source>
</evidence>
<proteinExistence type="predicted"/>
<feature type="transmembrane region" description="Helical" evidence="1">
    <location>
        <begin position="126"/>
        <end position="145"/>
    </location>
</feature>
<evidence type="ECO:0000256" key="1">
    <source>
        <dbReference type="SAM" id="Phobius"/>
    </source>
</evidence>
<evidence type="ECO:0000313" key="3">
    <source>
        <dbReference type="Proteomes" id="UP000766904"/>
    </source>
</evidence>
<reference evidence="2" key="1">
    <citation type="submission" date="2017-11" db="EMBL/GenBank/DDBJ databases">
        <authorList>
            <person name="Kajale S.C."/>
            <person name="Sharma A."/>
        </authorList>
    </citation>
    <scope>NUCLEOTIDE SEQUENCE</scope>
    <source>
        <strain evidence="2">LS1_42</strain>
    </source>
</reference>
<feature type="transmembrane region" description="Helical" evidence="1">
    <location>
        <begin position="70"/>
        <end position="93"/>
    </location>
</feature>
<name>A0A8J8Q3E6_9EURY</name>
<dbReference type="EMBL" id="PHNJ01000002">
    <property type="protein sequence ID" value="TYL39671.1"/>
    <property type="molecule type" value="Genomic_DNA"/>
</dbReference>
<accession>A0A8J8Q3E6</accession>